<accession>A0A7X2D5B0</accession>
<keyword evidence="3" id="KW-1185">Reference proteome</keyword>
<organism evidence="2 3">
    <name type="scientific">Roseospira navarrensis</name>
    <dbReference type="NCBI Taxonomy" id="140058"/>
    <lineage>
        <taxon>Bacteria</taxon>
        <taxon>Pseudomonadati</taxon>
        <taxon>Pseudomonadota</taxon>
        <taxon>Alphaproteobacteria</taxon>
        <taxon>Rhodospirillales</taxon>
        <taxon>Rhodospirillaceae</taxon>
        <taxon>Roseospira</taxon>
    </lineage>
</organism>
<evidence type="ECO:0000259" key="1">
    <source>
        <dbReference type="Pfam" id="PF09832"/>
    </source>
</evidence>
<dbReference type="Pfam" id="PF09832">
    <property type="entry name" value="DUF2059"/>
    <property type="match status" value="1"/>
</dbReference>
<protein>
    <submittedName>
        <fullName evidence="2">DUF2059 domain-containing protein</fullName>
    </submittedName>
</protein>
<evidence type="ECO:0000313" key="2">
    <source>
        <dbReference type="EMBL" id="MQX37000.1"/>
    </source>
</evidence>
<name>A0A7X2D5B0_9PROT</name>
<proteinExistence type="predicted"/>
<dbReference type="InterPro" id="IPR018637">
    <property type="entry name" value="DUF2059"/>
</dbReference>
<dbReference type="AlphaFoldDB" id="A0A7X2D5B0"/>
<dbReference type="RefSeq" id="WP_153344040.1">
    <property type="nucleotide sequence ID" value="NZ_WIVE01000030.1"/>
</dbReference>
<comment type="caution">
    <text evidence="2">The sequence shown here is derived from an EMBL/GenBank/DDBJ whole genome shotgun (WGS) entry which is preliminary data.</text>
</comment>
<sequence length="148" mass="16325">MSPNRISWIAAGLLTVALGGPALALEDTPENRRAQAIRYEAAMPVRDTLETSTLRVARMLPREHRQDFIDFAMVRLDHAEIRSTVLVVLTETFTARELKAMADFFGSSVGRSVAGKMGVYTDRIMPLMMMSVQQAATAYARDHGAAPE</sequence>
<feature type="domain" description="DUF2059" evidence="1">
    <location>
        <begin position="80"/>
        <end position="136"/>
    </location>
</feature>
<dbReference type="EMBL" id="WIVE01000030">
    <property type="protein sequence ID" value="MQX37000.1"/>
    <property type="molecule type" value="Genomic_DNA"/>
</dbReference>
<dbReference type="OrthoDB" id="5510290at2"/>
<dbReference type="Proteomes" id="UP000434582">
    <property type="component" value="Unassembled WGS sequence"/>
</dbReference>
<reference evidence="2 3" key="1">
    <citation type="submission" date="2019-10" db="EMBL/GenBank/DDBJ databases">
        <title>Draft whole-genome sequence of the purple nonsulfur photosynthetic bacterium Roseospira navarrensis DSM 15114.</title>
        <authorList>
            <person name="Kyndt J.A."/>
            <person name="Meyer T.E."/>
        </authorList>
    </citation>
    <scope>NUCLEOTIDE SEQUENCE [LARGE SCALE GENOMIC DNA]</scope>
    <source>
        <strain evidence="2 3">DSM 15114</strain>
    </source>
</reference>
<gene>
    <name evidence="2" type="ORF">GHC57_10770</name>
</gene>
<evidence type="ECO:0000313" key="3">
    <source>
        <dbReference type="Proteomes" id="UP000434582"/>
    </source>
</evidence>